<keyword evidence="2" id="KW-1185">Reference proteome</keyword>
<dbReference type="Proteomes" id="UP000824120">
    <property type="component" value="Chromosome 1"/>
</dbReference>
<accession>A0A9J6AYI1</accession>
<evidence type="ECO:0000313" key="1">
    <source>
        <dbReference type="EMBL" id="KAG5629159.1"/>
    </source>
</evidence>
<gene>
    <name evidence="1" type="ORF">H5410_000876</name>
</gene>
<reference evidence="1 2" key="1">
    <citation type="submission" date="2020-09" db="EMBL/GenBank/DDBJ databases">
        <title>De no assembly of potato wild relative species, Solanum commersonii.</title>
        <authorList>
            <person name="Cho K."/>
        </authorList>
    </citation>
    <scope>NUCLEOTIDE SEQUENCE [LARGE SCALE GENOMIC DNA]</scope>
    <source>
        <strain evidence="1">LZ3.2</strain>
        <tissue evidence="1">Leaf</tissue>
    </source>
</reference>
<dbReference type="EMBL" id="JACXVP010000001">
    <property type="protein sequence ID" value="KAG5629159.1"/>
    <property type="molecule type" value="Genomic_DNA"/>
</dbReference>
<dbReference type="AlphaFoldDB" id="A0A9J6AYI1"/>
<protein>
    <submittedName>
        <fullName evidence="1">Uncharacterized protein</fullName>
    </submittedName>
</protein>
<sequence>CGRSWGRAIKMANQIVPVHEHGNMGLPSRKFMASNKLYWQLGHRIKLNNNVIVAASGGVHILDVLRHVKGVFVEVEDLQGGVFILGLVDLFMQLFKRPGEVILIKALELGSDFSGLQLEVLRS</sequence>
<dbReference type="OrthoDB" id="10527392at2759"/>
<evidence type="ECO:0000313" key="2">
    <source>
        <dbReference type="Proteomes" id="UP000824120"/>
    </source>
</evidence>
<organism evidence="1 2">
    <name type="scientific">Solanum commersonii</name>
    <name type="common">Commerson's wild potato</name>
    <name type="synonym">Commerson's nightshade</name>
    <dbReference type="NCBI Taxonomy" id="4109"/>
    <lineage>
        <taxon>Eukaryota</taxon>
        <taxon>Viridiplantae</taxon>
        <taxon>Streptophyta</taxon>
        <taxon>Embryophyta</taxon>
        <taxon>Tracheophyta</taxon>
        <taxon>Spermatophyta</taxon>
        <taxon>Magnoliopsida</taxon>
        <taxon>eudicotyledons</taxon>
        <taxon>Gunneridae</taxon>
        <taxon>Pentapetalae</taxon>
        <taxon>asterids</taxon>
        <taxon>lamiids</taxon>
        <taxon>Solanales</taxon>
        <taxon>Solanaceae</taxon>
        <taxon>Solanoideae</taxon>
        <taxon>Solaneae</taxon>
        <taxon>Solanum</taxon>
    </lineage>
</organism>
<comment type="caution">
    <text evidence="1">The sequence shown here is derived from an EMBL/GenBank/DDBJ whole genome shotgun (WGS) entry which is preliminary data.</text>
</comment>
<proteinExistence type="predicted"/>
<name>A0A9J6AYI1_SOLCO</name>
<feature type="non-terminal residue" evidence="1">
    <location>
        <position position="1"/>
    </location>
</feature>